<protein>
    <submittedName>
        <fullName evidence="1">Uncharacterized protein</fullName>
    </submittedName>
</protein>
<evidence type="ECO:0000313" key="1">
    <source>
        <dbReference type="EMBL" id="CAK9160765.1"/>
    </source>
</evidence>
<accession>A0ABC8SV24</accession>
<gene>
    <name evidence="1" type="ORF">ILEXP_LOCUS29546</name>
</gene>
<keyword evidence="2" id="KW-1185">Reference proteome</keyword>
<dbReference type="Proteomes" id="UP001642360">
    <property type="component" value="Unassembled WGS sequence"/>
</dbReference>
<comment type="caution">
    <text evidence="1">The sequence shown here is derived from an EMBL/GenBank/DDBJ whole genome shotgun (WGS) entry which is preliminary data.</text>
</comment>
<dbReference type="AlphaFoldDB" id="A0ABC8SV24"/>
<name>A0ABC8SV24_9AQUA</name>
<reference evidence="1 2" key="1">
    <citation type="submission" date="2024-02" db="EMBL/GenBank/DDBJ databases">
        <authorList>
            <person name="Vignale AGUSTIN F."/>
            <person name="Sosa J E."/>
            <person name="Modenutti C."/>
        </authorList>
    </citation>
    <scope>NUCLEOTIDE SEQUENCE [LARGE SCALE GENOMIC DNA]</scope>
</reference>
<organism evidence="1 2">
    <name type="scientific">Ilex paraguariensis</name>
    <name type="common">yerba mate</name>
    <dbReference type="NCBI Taxonomy" id="185542"/>
    <lineage>
        <taxon>Eukaryota</taxon>
        <taxon>Viridiplantae</taxon>
        <taxon>Streptophyta</taxon>
        <taxon>Embryophyta</taxon>
        <taxon>Tracheophyta</taxon>
        <taxon>Spermatophyta</taxon>
        <taxon>Magnoliopsida</taxon>
        <taxon>eudicotyledons</taxon>
        <taxon>Gunneridae</taxon>
        <taxon>Pentapetalae</taxon>
        <taxon>asterids</taxon>
        <taxon>campanulids</taxon>
        <taxon>Aquifoliales</taxon>
        <taxon>Aquifoliaceae</taxon>
        <taxon>Ilex</taxon>
    </lineage>
</organism>
<evidence type="ECO:0000313" key="2">
    <source>
        <dbReference type="Proteomes" id="UP001642360"/>
    </source>
</evidence>
<sequence length="104" mass="11957">MSKVQLSEDEFEVLLDTLVEYRVAILKTWKFAWDDNLKQVVDGPFHGGDIYLKKTEYYTKPCPLFDTLKEIFDPPSDNSSDISTSVNSSLGPFNIKKEYIVIDD</sequence>
<proteinExistence type="predicted"/>
<dbReference type="EMBL" id="CAUOFW020003577">
    <property type="protein sequence ID" value="CAK9160765.1"/>
    <property type="molecule type" value="Genomic_DNA"/>
</dbReference>